<dbReference type="Pfam" id="PF00388">
    <property type="entry name" value="PI-PLC-X"/>
    <property type="match status" value="1"/>
</dbReference>
<feature type="compositionally biased region" description="Polar residues" evidence="7">
    <location>
        <begin position="233"/>
        <end position="245"/>
    </location>
</feature>
<evidence type="ECO:0000256" key="5">
    <source>
        <dbReference type="ARBA" id="ARBA00023239"/>
    </source>
</evidence>
<keyword evidence="10" id="KW-1185">Reference proteome</keyword>
<feature type="region of interest" description="Disordered" evidence="7">
    <location>
        <begin position="1"/>
        <end position="22"/>
    </location>
</feature>
<evidence type="ECO:0000313" key="10">
    <source>
        <dbReference type="Proteomes" id="UP001142055"/>
    </source>
</evidence>
<dbReference type="AlphaFoldDB" id="A0A9Q0M1L5"/>
<feature type="region of interest" description="Disordered" evidence="7">
    <location>
        <begin position="556"/>
        <end position="615"/>
    </location>
</feature>
<evidence type="ECO:0000256" key="3">
    <source>
        <dbReference type="ARBA" id="ARBA00022842"/>
    </source>
</evidence>
<feature type="coiled-coil region" evidence="6">
    <location>
        <begin position="479"/>
        <end position="513"/>
    </location>
</feature>
<dbReference type="InterPro" id="IPR046347">
    <property type="entry name" value="bZIP_sf"/>
</dbReference>
<keyword evidence="6" id="KW-0175">Coiled coil</keyword>
<keyword evidence="2" id="KW-0479">Metal-binding</keyword>
<dbReference type="SMART" id="SM00338">
    <property type="entry name" value="BRLZ"/>
    <property type="match status" value="1"/>
</dbReference>
<dbReference type="Pfam" id="PF00170">
    <property type="entry name" value="bZIP_1"/>
    <property type="match status" value="1"/>
</dbReference>
<evidence type="ECO:0000313" key="9">
    <source>
        <dbReference type="EMBL" id="KAJ6215717.1"/>
    </source>
</evidence>
<keyword evidence="3" id="KW-0460">Magnesium</keyword>
<feature type="compositionally biased region" description="Polar residues" evidence="7">
    <location>
        <begin position="416"/>
        <end position="432"/>
    </location>
</feature>
<feature type="domain" description="BZIP" evidence="8">
    <location>
        <begin position="468"/>
        <end position="531"/>
    </location>
</feature>
<dbReference type="SUPFAM" id="SSF51695">
    <property type="entry name" value="PLC-like phosphodiesterases"/>
    <property type="match status" value="1"/>
</dbReference>
<keyword evidence="5" id="KW-0456">Lyase</keyword>
<dbReference type="GO" id="GO:0046872">
    <property type="term" value="F:metal ion binding"/>
    <property type="evidence" value="ECO:0007669"/>
    <property type="project" value="UniProtKB-KW"/>
</dbReference>
<dbReference type="GO" id="GO:0006629">
    <property type="term" value="P:lipid metabolic process"/>
    <property type="evidence" value="ECO:0007669"/>
    <property type="project" value="InterPro"/>
</dbReference>
<feature type="compositionally biased region" description="Pro residues" evidence="7">
    <location>
        <begin position="605"/>
        <end position="614"/>
    </location>
</feature>
<comment type="caution">
    <text evidence="9">The sequence shown here is derived from an EMBL/GenBank/DDBJ whole genome shotgun (WGS) entry which is preliminary data.</text>
</comment>
<evidence type="ECO:0000256" key="4">
    <source>
        <dbReference type="ARBA" id="ARBA00023157"/>
    </source>
</evidence>
<dbReference type="SMART" id="SM00148">
    <property type="entry name" value="PLCXc"/>
    <property type="match status" value="1"/>
</dbReference>
<feature type="compositionally biased region" description="Polar residues" evidence="7">
    <location>
        <begin position="207"/>
        <end position="225"/>
    </location>
</feature>
<dbReference type="GO" id="GO:0016829">
    <property type="term" value="F:lyase activity"/>
    <property type="evidence" value="ECO:0007669"/>
    <property type="project" value="UniProtKB-KW"/>
</dbReference>
<evidence type="ECO:0000259" key="8">
    <source>
        <dbReference type="PROSITE" id="PS50217"/>
    </source>
</evidence>
<dbReference type="SUPFAM" id="SSF57959">
    <property type="entry name" value="Leucine zipper domain"/>
    <property type="match status" value="1"/>
</dbReference>
<dbReference type="InterPro" id="IPR004827">
    <property type="entry name" value="bZIP"/>
</dbReference>
<dbReference type="PANTHER" id="PTHR13593">
    <property type="match status" value="1"/>
</dbReference>
<feature type="compositionally biased region" description="Polar residues" evidence="7">
    <location>
        <begin position="8"/>
        <end position="22"/>
    </location>
</feature>
<feature type="compositionally biased region" description="Low complexity" evidence="7">
    <location>
        <begin position="246"/>
        <end position="314"/>
    </location>
</feature>
<protein>
    <recommendedName>
        <fullName evidence="8">BZIP domain-containing protein</fullName>
    </recommendedName>
</protein>
<dbReference type="Gene3D" id="3.20.20.190">
    <property type="entry name" value="Phosphatidylinositol (PI) phosphodiesterase"/>
    <property type="match status" value="1"/>
</dbReference>
<dbReference type="Proteomes" id="UP001142055">
    <property type="component" value="Chromosome 4"/>
</dbReference>
<name>A0A9Q0M1L5_BLOTA</name>
<feature type="compositionally biased region" description="Low complexity" evidence="7">
    <location>
        <begin position="401"/>
        <end position="415"/>
    </location>
</feature>
<accession>A0A9Q0M1L5</accession>
<proteinExistence type="predicted"/>
<evidence type="ECO:0000256" key="6">
    <source>
        <dbReference type="SAM" id="Coils"/>
    </source>
</evidence>
<feature type="compositionally biased region" description="Polar residues" evidence="7">
    <location>
        <begin position="315"/>
        <end position="330"/>
    </location>
</feature>
<dbReference type="InterPro" id="IPR000909">
    <property type="entry name" value="PLipase_C_PInositol-sp_X_dom"/>
</dbReference>
<dbReference type="PROSITE" id="PS50007">
    <property type="entry name" value="PIPLC_X_DOMAIN"/>
    <property type="match status" value="1"/>
</dbReference>
<keyword evidence="4" id="KW-1015">Disulfide bond</keyword>
<dbReference type="PANTHER" id="PTHR13593:SF113">
    <property type="entry name" value="SI:DKEY-266F7.9"/>
    <property type="match status" value="1"/>
</dbReference>
<dbReference type="Gene3D" id="1.20.5.170">
    <property type="match status" value="1"/>
</dbReference>
<dbReference type="InterPro" id="IPR051057">
    <property type="entry name" value="PI-PLC_domain"/>
</dbReference>
<dbReference type="GO" id="GO:0008081">
    <property type="term" value="F:phosphoric diester hydrolase activity"/>
    <property type="evidence" value="ECO:0007669"/>
    <property type="project" value="InterPro"/>
</dbReference>
<sequence length="1034" mass="115947">MDQLMKPISSSTNETGPNDTVGSNHYTIINDYDLDAELIGNNGLLIDSGNCSLNSFSPDSLTSAGAGNGLGLALTIGNGSSTTSSTSSMINTMTLTNGSSTSTNCNKGIIHSQSSRTNNTPFMSDISLDNLLANWEVSATTSQTMINSLDEACTNHSSAPNETSSPTSIVLASSSSMLHSIVPSQSHSQQFSTLQQQSGNVTIVGNVSNEKTRQQSQTRNVNGNNSRKRLIQPMSSSAVTYSNRRSLNNKVNASNSSSLSTSSSTTTESLSTLGSKVSSSSTQLSPTSTSTLRSTSTNQLMSSTSTAAERASTSPKTAATSNHIISNDSTNFNQHGNNNNNINMKRLKMRQVEENVPLTSVVSSGLTISTISFRSNGGNSIANNNGMNNQSINVTLNGNHSQSSSTLTNNNNSTNGQYMSSATPGTGTRNSRMIDTEISDEERRLLTKEGYPTFPSNPAALTKVEEKILRKIRRKIRNKRSAQSSRQRKKEYVEELERRCAESINMSQFYKKECVRLRRELAEFHRRFQRFNLLSANTKSSIEQMVSSIGIAATSSNRRSINRGRRSWSTNGTNQRKTSQTVKQNARQQTQTSEHQSLIQLCNPLSPPPPPKAPSPFSYLNPIEHLMHVDDGLDVDQFDWYTNYEFDDDDQVVKEDSLHSDKWNSSSNNNQINNAATFKTSIKSTIDLLEKCGQSYLVLERFNKSIIPPIDSHQHGWVKCSHDSGAYELISKFGFANDRPDLQQNWWLNAFKLITYPIIEHFSITQNMNIYQQLYSGIRYLDIRIAQRTEDQCFYICHNFYGPPLEKVLNDIGQFAQSNHSEIIIIDIQHLHNVKTHEDHVRLLNLFQNKLGSNMIKNIYDSNDLMSITLRTLWTTKRQIIVFYRNPYQRVASQHYWPSEQLCNPWPNTTEPRMMKQFLIEKIKTRPLGKFFVSQGVLTPNTFYVIRNCFGTLYNRLANKANHCLYELIVIVDNYNGNIFQVSTPDNLMVSCSNRPNIIMFDFVDWESNLLIKRIIDLNRLMSIERNHKTQNDK</sequence>
<comment type="catalytic activity">
    <reaction evidence="1">
        <text>an N-(acyl)-sphingosylphosphoethanolamine = an N-(acyl)-sphingosyl-1,3-cyclic phosphate + ethanolamine</text>
        <dbReference type="Rhea" id="RHEA:60648"/>
        <dbReference type="ChEBI" id="CHEBI:57603"/>
        <dbReference type="ChEBI" id="CHEBI:143891"/>
        <dbReference type="ChEBI" id="CHEBI:143892"/>
    </reaction>
</comment>
<dbReference type="InterPro" id="IPR017946">
    <property type="entry name" value="PLC-like_Pdiesterase_TIM-brl"/>
</dbReference>
<gene>
    <name evidence="9" type="ORF">RDWZM_010217</name>
</gene>
<dbReference type="GO" id="GO:0003700">
    <property type="term" value="F:DNA-binding transcription factor activity"/>
    <property type="evidence" value="ECO:0007669"/>
    <property type="project" value="InterPro"/>
</dbReference>
<evidence type="ECO:0000256" key="2">
    <source>
        <dbReference type="ARBA" id="ARBA00022723"/>
    </source>
</evidence>
<evidence type="ECO:0000256" key="1">
    <source>
        <dbReference type="ARBA" id="ARBA00000110"/>
    </source>
</evidence>
<feature type="region of interest" description="Disordered" evidence="7">
    <location>
        <begin position="397"/>
        <end position="432"/>
    </location>
</feature>
<dbReference type="EMBL" id="JAPWDV010000004">
    <property type="protein sequence ID" value="KAJ6215717.1"/>
    <property type="molecule type" value="Genomic_DNA"/>
</dbReference>
<reference evidence="9" key="1">
    <citation type="submission" date="2022-12" db="EMBL/GenBank/DDBJ databases">
        <title>Genome assemblies of Blomia tropicalis.</title>
        <authorList>
            <person name="Cui Y."/>
        </authorList>
    </citation>
    <scope>NUCLEOTIDE SEQUENCE</scope>
    <source>
        <tissue evidence="9">Adult mites</tissue>
    </source>
</reference>
<dbReference type="PROSITE" id="PS50217">
    <property type="entry name" value="BZIP"/>
    <property type="match status" value="1"/>
</dbReference>
<feature type="compositionally biased region" description="Polar residues" evidence="7">
    <location>
        <begin position="570"/>
        <end position="600"/>
    </location>
</feature>
<organism evidence="9 10">
    <name type="scientific">Blomia tropicalis</name>
    <name type="common">Mite</name>
    <dbReference type="NCBI Taxonomy" id="40697"/>
    <lineage>
        <taxon>Eukaryota</taxon>
        <taxon>Metazoa</taxon>
        <taxon>Ecdysozoa</taxon>
        <taxon>Arthropoda</taxon>
        <taxon>Chelicerata</taxon>
        <taxon>Arachnida</taxon>
        <taxon>Acari</taxon>
        <taxon>Acariformes</taxon>
        <taxon>Sarcoptiformes</taxon>
        <taxon>Astigmata</taxon>
        <taxon>Glycyphagoidea</taxon>
        <taxon>Echimyopodidae</taxon>
        <taxon>Blomia</taxon>
    </lineage>
</organism>
<evidence type="ECO:0000256" key="7">
    <source>
        <dbReference type="SAM" id="MobiDB-lite"/>
    </source>
</evidence>
<feature type="region of interest" description="Disordered" evidence="7">
    <location>
        <begin position="207"/>
        <end position="337"/>
    </location>
</feature>